<dbReference type="AlphaFoldDB" id="A0A6A6C763"/>
<evidence type="ECO:0000313" key="1">
    <source>
        <dbReference type="EMBL" id="KAF2162885.1"/>
    </source>
</evidence>
<protein>
    <submittedName>
        <fullName evidence="1">Uncharacterized protein</fullName>
    </submittedName>
</protein>
<sequence length="203" mass="23091">MDIVDLGAVVVGGDEVQGLTCDWIHCYSTTQFSTGISLEAKTIFSCTIFDNRIVRKIICGNEWRMEEVGDAYWLASIWIHTLYSVNDLEGHRRYLIVTFLVYHPDGSGGRRWLWEMGGNGEAQGLAGSWIHATPRPLFDWKTLRRRKIMVTLLIQGIRHSKAQMLCFGGKLLEKGVKLGRLPHGFTLAMYISFVQRTLEGKNR</sequence>
<dbReference type="RefSeq" id="XP_033663774.1">
    <property type="nucleotide sequence ID" value="XM_033813773.1"/>
</dbReference>
<keyword evidence="2" id="KW-1185">Reference proteome</keyword>
<evidence type="ECO:0000313" key="2">
    <source>
        <dbReference type="Proteomes" id="UP000799537"/>
    </source>
</evidence>
<organism evidence="1 2">
    <name type="scientific">Zasmidium cellare ATCC 36951</name>
    <dbReference type="NCBI Taxonomy" id="1080233"/>
    <lineage>
        <taxon>Eukaryota</taxon>
        <taxon>Fungi</taxon>
        <taxon>Dikarya</taxon>
        <taxon>Ascomycota</taxon>
        <taxon>Pezizomycotina</taxon>
        <taxon>Dothideomycetes</taxon>
        <taxon>Dothideomycetidae</taxon>
        <taxon>Mycosphaerellales</taxon>
        <taxon>Mycosphaerellaceae</taxon>
        <taxon>Zasmidium</taxon>
    </lineage>
</organism>
<accession>A0A6A6C763</accession>
<dbReference type="Proteomes" id="UP000799537">
    <property type="component" value="Unassembled WGS sequence"/>
</dbReference>
<gene>
    <name evidence="1" type="ORF">M409DRAFT_57937</name>
</gene>
<name>A0A6A6C763_ZASCE</name>
<dbReference type="GeneID" id="54567045"/>
<proteinExistence type="predicted"/>
<dbReference type="EMBL" id="ML993611">
    <property type="protein sequence ID" value="KAF2162885.1"/>
    <property type="molecule type" value="Genomic_DNA"/>
</dbReference>
<reference evidence="1" key="1">
    <citation type="journal article" date="2020" name="Stud. Mycol.">
        <title>101 Dothideomycetes genomes: a test case for predicting lifestyles and emergence of pathogens.</title>
        <authorList>
            <person name="Haridas S."/>
            <person name="Albert R."/>
            <person name="Binder M."/>
            <person name="Bloem J."/>
            <person name="Labutti K."/>
            <person name="Salamov A."/>
            <person name="Andreopoulos B."/>
            <person name="Baker S."/>
            <person name="Barry K."/>
            <person name="Bills G."/>
            <person name="Bluhm B."/>
            <person name="Cannon C."/>
            <person name="Castanera R."/>
            <person name="Culley D."/>
            <person name="Daum C."/>
            <person name="Ezra D."/>
            <person name="Gonzalez J."/>
            <person name="Henrissat B."/>
            <person name="Kuo A."/>
            <person name="Liang C."/>
            <person name="Lipzen A."/>
            <person name="Lutzoni F."/>
            <person name="Magnuson J."/>
            <person name="Mondo S."/>
            <person name="Nolan M."/>
            <person name="Ohm R."/>
            <person name="Pangilinan J."/>
            <person name="Park H.-J."/>
            <person name="Ramirez L."/>
            <person name="Alfaro M."/>
            <person name="Sun H."/>
            <person name="Tritt A."/>
            <person name="Yoshinaga Y."/>
            <person name="Zwiers L.-H."/>
            <person name="Turgeon B."/>
            <person name="Goodwin S."/>
            <person name="Spatafora J."/>
            <person name="Crous P."/>
            <person name="Grigoriev I."/>
        </authorList>
    </citation>
    <scope>NUCLEOTIDE SEQUENCE</scope>
    <source>
        <strain evidence="1">ATCC 36951</strain>
    </source>
</reference>